<dbReference type="Proteomes" id="UP000268857">
    <property type="component" value="Unassembled WGS sequence"/>
</dbReference>
<dbReference type="GO" id="GO:0046872">
    <property type="term" value="F:metal ion binding"/>
    <property type="evidence" value="ECO:0007669"/>
    <property type="project" value="InterPro"/>
</dbReference>
<dbReference type="PROSITE" id="PS50846">
    <property type="entry name" value="HMA_2"/>
    <property type="match status" value="1"/>
</dbReference>
<sequence>MINSRLNAAHPNCNDGKYIFSFQSATDNSFQLMTLQLKVPNMACSACADTITKAVQTIDASATVQADTKTKIVLVETNAPETAIKNAIANAGYTIA</sequence>
<dbReference type="EMBL" id="RSCJ01000030">
    <property type="protein sequence ID" value="RUR74205.1"/>
    <property type="molecule type" value="Genomic_DNA"/>
</dbReference>
<dbReference type="AlphaFoldDB" id="A0A3S1FAM9"/>
<proteinExistence type="predicted"/>
<dbReference type="Gene3D" id="3.30.70.100">
    <property type="match status" value="1"/>
</dbReference>
<reference evidence="2 3" key="1">
    <citation type="journal article" date="2019" name="Genome Biol. Evol.">
        <title>Day and night: Metabolic profiles and evolutionary relationships of six axenic non-marine cyanobacteria.</title>
        <authorList>
            <person name="Will S.E."/>
            <person name="Henke P."/>
            <person name="Boedeker C."/>
            <person name="Huang S."/>
            <person name="Brinkmann H."/>
            <person name="Rohde M."/>
            <person name="Jarek M."/>
            <person name="Friedl T."/>
            <person name="Seufert S."/>
            <person name="Schumacher M."/>
            <person name="Overmann J."/>
            <person name="Neumann-Schaal M."/>
            <person name="Petersen J."/>
        </authorList>
    </citation>
    <scope>NUCLEOTIDE SEQUENCE [LARGE SCALE GENOMIC DNA]</scope>
    <source>
        <strain evidence="2 3">PCC 6912</strain>
    </source>
</reference>
<dbReference type="InterPro" id="IPR006121">
    <property type="entry name" value="HMA_dom"/>
</dbReference>
<dbReference type="STRING" id="211165.GCA_000317285_04354"/>
<evidence type="ECO:0000259" key="1">
    <source>
        <dbReference type="PROSITE" id="PS50846"/>
    </source>
</evidence>
<organism evidence="2 3">
    <name type="scientific">Chlorogloeopsis fritschii PCC 6912</name>
    <dbReference type="NCBI Taxonomy" id="211165"/>
    <lineage>
        <taxon>Bacteria</taxon>
        <taxon>Bacillati</taxon>
        <taxon>Cyanobacteriota</taxon>
        <taxon>Cyanophyceae</taxon>
        <taxon>Nostocales</taxon>
        <taxon>Chlorogloeopsidaceae</taxon>
        <taxon>Chlorogloeopsis</taxon>
    </lineage>
</organism>
<name>A0A3S1FAM9_CHLFR</name>
<gene>
    <name evidence="2" type="ORF">PCC6912_53060</name>
</gene>
<protein>
    <recommendedName>
        <fullName evidence="1">HMA domain-containing protein</fullName>
    </recommendedName>
</protein>
<dbReference type="Pfam" id="PF00403">
    <property type="entry name" value="HMA"/>
    <property type="match status" value="1"/>
</dbReference>
<dbReference type="InterPro" id="IPR036163">
    <property type="entry name" value="HMA_dom_sf"/>
</dbReference>
<accession>A0A3S1FAM9</accession>
<dbReference type="SUPFAM" id="SSF55008">
    <property type="entry name" value="HMA, heavy metal-associated domain"/>
    <property type="match status" value="1"/>
</dbReference>
<feature type="domain" description="HMA" evidence="1">
    <location>
        <begin position="33"/>
        <end position="96"/>
    </location>
</feature>
<evidence type="ECO:0000313" key="2">
    <source>
        <dbReference type="EMBL" id="RUR74205.1"/>
    </source>
</evidence>
<dbReference type="OrthoDB" id="516025at2"/>
<comment type="caution">
    <text evidence="2">The sequence shown here is derived from an EMBL/GenBank/DDBJ whole genome shotgun (WGS) entry which is preliminary data.</text>
</comment>
<keyword evidence="3" id="KW-1185">Reference proteome</keyword>
<dbReference type="CDD" id="cd00371">
    <property type="entry name" value="HMA"/>
    <property type="match status" value="1"/>
</dbReference>
<evidence type="ECO:0000313" key="3">
    <source>
        <dbReference type="Proteomes" id="UP000268857"/>
    </source>
</evidence>